<feature type="compositionally biased region" description="Basic and acidic residues" evidence="1">
    <location>
        <begin position="90"/>
        <end position="111"/>
    </location>
</feature>
<dbReference type="AlphaFoldDB" id="A0A2P5XGQ3"/>
<accession>A0A2P5XGQ3</accession>
<reference evidence="2 3" key="1">
    <citation type="submission" date="2015-01" db="EMBL/GenBank/DDBJ databases">
        <title>Genome of allotetraploid Gossypium barbadense reveals genomic plasticity and fiber elongation in cotton evolution.</title>
        <authorList>
            <person name="Chen X."/>
            <person name="Liu X."/>
            <person name="Zhao B."/>
            <person name="Zheng H."/>
            <person name="Hu Y."/>
            <person name="Lu G."/>
            <person name="Yang C."/>
            <person name="Chen J."/>
            <person name="Shan C."/>
            <person name="Zhang L."/>
            <person name="Zhou Y."/>
            <person name="Wang L."/>
            <person name="Guo W."/>
            <person name="Bai Y."/>
            <person name="Ruan J."/>
            <person name="Shangguan X."/>
            <person name="Mao Y."/>
            <person name="Jiang J."/>
            <person name="Zhu Y."/>
            <person name="Lei J."/>
            <person name="Kang H."/>
            <person name="Chen S."/>
            <person name="He X."/>
            <person name="Wang R."/>
            <person name="Wang Y."/>
            <person name="Chen J."/>
            <person name="Wang L."/>
            <person name="Yu S."/>
            <person name="Wang B."/>
            <person name="Wei J."/>
            <person name="Song S."/>
            <person name="Lu X."/>
            <person name="Gao Z."/>
            <person name="Gu W."/>
            <person name="Deng X."/>
            <person name="Ma D."/>
            <person name="Wang S."/>
            <person name="Liang W."/>
            <person name="Fang L."/>
            <person name="Cai C."/>
            <person name="Zhu X."/>
            <person name="Zhou B."/>
            <person name="Zhang Y."/>
            <person name="Chen Z."/>
            <person name="Xu S."/>
            <person name="Zhu R."/>
            <person name="Wang S."/>
            <person name="Zhang T."/>
            <person name="Zhao G."/>
        </authorList>
    </citation>
    <scope>NUCLEOTIDE SEQUENCE [LARGE SCALE GENOMIC DNA]</scope>
    <source>
        <strain evidence="3">cv. Xinhai21</strain>
        <tissue evidence="2">Leaf</tissue>
    </source>
</reference>
<gene>
    <name evidence="2" type="ORF">GOBAR_AA18154</name>
</gene>
<evidence type="ECO:0000313" key="3">
    <source>
        <dbReference type="Proteomes" id="UP000239757"/>
    </source>
</evidence>
<dbReference type="OrthoDB" id="10525777at2759"/>
<dbReference type="Proteomes" id="UP000239757">
    <property type="component" value="Unassembled WGS sequence"/>
</dbReference>
<sequence length="140" mass="16026">MTNPKGKKTIVPISKKRKGAAPSLGLTTVIRHPFLQFPLGPQEELFQILWARPLERHRKGVISIDPYVTRLARMIERQRGFDPPQYRLIHSTDQEDRKDIVDDDPPPHEDPASQPPPIHRPVHAAGSLSNISEYLTRFEQ</sequence>
<evidence type="ECO:0000256" key="1">
    <source>
        <dbReference type="SAM" id="MobiDB-lite"/>
    </source>
</evidence>
<protein>
    <submittedName>
        <fullName evidence="2">Uncharacterized protein</fullName>
    </submittedName>
</protein>
<proteinExistence type="predicted"/>
<evidence type="ECO:0000313" key="2">
    <source>
        <dbReference type="EMBL" id="PPS02510.1"/>
    </source>
</evidence>
<name>A0A2P5XGQ3_GOSBA</name>
<organism evidence="2 3">
    <name type="scientific">Gossypium barbadense</name>
    <name type="common">Sea Island cotton</name>
    <name type="synonym">Hibiscus barbadensis</name>
    <dbReference type="NCBI Taxonomy" id="3634"/>
    <lineage>
        <taxon>Eukaryota</taxon>
        <taxon>Viridiplantae</taxon>
        <taxon>Streptophyta</taxon>
        <taxon>Embryophyta</taxon>
        <taxon>Tracheophyta</taxon>
        <taxon>Spermatophyta</taxon>
        <taxon>Magnoliopsida</taxon>
        <taxon>eudicotyledons</taxon>
        <taxon>Gunneridae</taxon>
        <taxon>Pentapetalae</taxon>
        <taxon>rosids</taxon>
        <taxon>malvids</taxon>
        <taxon>Malvales</taxon>
        <taxon>Malvaceae</taxon>
        <taxon>Malvoideae</taxon>
        <taxon>Gossypium</taxon>
    </lineage>
</organism>
<dbReference type="EMBL" id="KZ664908">
    <property type="protein sequence ID" value="PPS02510.1"/>
    <property type="molecule type" value="Genomic_DNA"/>
</dbReference>
<feature type="region of interest" description="Disordered" evidence="1">
    <location>
        <begin position="82"/>
        <end position="125"/>
    </location>
</feature>